<accession>A0ABD2ZNI6</accession>
<dbReference type="PANTHER" id="PTHR27003">
    <property type="entry name" value="OS07G0166700 PROTEIN"/>
    <property type="match status" value="1"/>
</dbReference>
<name>A0ABD2ZNI6_9GENT</name>
<dbReference type="EMBL" id="JBJUIK010000008">
    <property type="protein sequence ID" value="KAL3520828.1"/>
    <property type="molecule type" value="Genomic_DNA"/>
</dbReference>
<dbReference type="InterPro" id="IPR000719">
    <property type="entry name" value="Prot_kinase_dom"/>
</dbReference>
<dbReference type="Gene3D" id="1.10.510.10">
    <property type="entry name" value="Transferase(Phosphotransferase) domain 1"/>
    <property type="match status" value="1"/>
</dbReference>
<dbReference type="InterPro" id="IPR011009">
    <property type="entry name" value="Kinase-like_dom_sf"/>
</dbReference>
<feature type="domain" description="Protein kinase" evidence="2">
    <location>
        <begin position="53"/>
        <end position="358"/>
    </location>
</feature>
<dbReference type="Pfam" id="PF07714">
    <property type="entry name" value="PK_Tyr_Ser-Thr"/>
    <property type="match status" value="1"/>
</dbReference>
<dbReference type="PROSITE" id="PS50011">
    <property type="entry name" value="PROTEIN_KINASE_DOM"/>
    <property type="match status" value="1"/>
</dbReference>
<dbReference type="SUPFAM" id="SSF56112">
    <property type="entry name" value="Protein kinase-like (PK-like)"/>
    <property type="match status" value="1"/>
</dbReference>
<dbReference type="InterPro" id="IPR045272">
    <property type="entry name" value="ANXUR1/2-like"/>
</dbReference>
<evidence type="ECO:0000313" key="3">
    <source>
        <dbReference type="EMBL" id="KAL3520828.1"/>
    </source>
</evidence>
<gene>
    <name evidence="3" type="ORF">ACH5RR_018977</name>
</gene>
<organism evidence="3 4">
    <name type="scientific">Cinchona calisaya</name>
    <dbReference type="NCBI Taxonomy" id="153742"/>
    <lineage>
        <taxon>Eukaryota</taxon>
        <taxon>Viridiplantae</taxon>
        <taxon>Streptophyta</taxon>
        <taxon>Embryophyta</taxon>
        <taxon>Tracheophyta</taxon>
        <taxon>Spermatophyta</taxon>
        <taxon>Magnoliopsida</taxon>
        <taxon>eudicotyledons</taxon>
        <taxon>Gunneridae</taxon>
        <taxon>Pentapetalae</taxon>
        <taxon>asterids</taxon>
        <taxon>lamiids</taxon>
        <taxon>Gentianales</taxon>
        <taxon>Rubiaceae</taxon>
        <taxon>Cinchonoideae</taxon>
        <taxon>Cinchoneae</taxon>
        <taxon>Cinchona</taxon>
    </lineage>
</organism>
<feature type="region of interest" description="Disordered" evidence="1">
    <location>
        <begin position="1"/>
        <end position="30"/>
    </location>
</feature>
<evidence type="ECO:0000259" key="2">
    <source>
        <dbReference type="PROSITE" id="PS50011"/>
    </source>
</evidence>
<keyword evidence="4" id="KW-1185">Reference proteome</keyword>
<dbReference type="Proteomes" id="UP001630127">
    <property type="component" value="Unassembled WGS sequence"/>
</dbReference>
<dbReference type="AlphaFoldDB" id="A0ABD2ZNI6"/>
<evidence type="ECO:0000256" key="1">
    <source>
        <dbReference type="SAM" id="MobiDB-lite"/>
    </source>
</evidence>
<dbReference type="InterPro" id="IPR001245">
    <property type="entry name" value="Ser-Thr/Tyr_kinase_cat_dom"/>
</dbReference>
<dbReference type="PANTHER" id="PTHR27003:SF363">
    <property type="entry name" value="PROTEIN KINASE DOMAIN-CONTAINING PROTEIN"/>
    <property type="match status" value="1"/>
</dbReference>
<evidence type="ECO:0000313" key="4">
    <source>
        <dbReference type="Proteomes" id="UP001630127"/>
    </source>
</evidence>
<comment type="caution">
    <text evidence="3">The sequence shown here is derived from an EMBL/GenBank/DDBJ whole genome shotgun (WGS) entry which is preliminary data.</text>
</comment>
<protein>
    <recommendedName>
        <fullName evidence="2">Protein kinase domain-containing protein</fullName>
    </recommendedName>
</protein>
<sequence>MSPPTDRMTSKPVGNPASSDLQSREDSVPVQKSLRFWWQWKSVRTRVKPTKRTDLELPNSSGSRTSVDKPYKLTHQLLLKDIRHNFVDGFYIIDGGGREACAGDTAEHPNVCIYKYDFATLRKEVSVLRYEMERLSQLRHPTLLSLIGYCDNCDDSFQDWIYLVYDSIGFGTLHSYLYGRNRSCALLWKNRLQIGIGIAQGLDFLHKGNGKTIIHGEVSPINIGLDEDLSPKILNSGLSKLRPVERLEYLSPEEMISALQSSDKSDVYSFGLVLLELLCSQRRGDFDLHLGDNKRYLKNMVKNNIITKKFHQLLDSGVQREIASTCLTEYLKIAFSCLHFSREKRPSMDYVIDKLKFALQLQEEAEAARKQDFKGKGVDDGFNLEDIYDDTPYLSISGVTSG</sequence>
<reference evidence="3 4" key="1">
    <citation type="submission" date="2024-11" db="EMBL/GenBank/DDBJ databases">
        <title>A near-complete genome assembly of Cinchona calisaya.</title>
        <authorList>
            <person name="Lian D.C."/>
            <person name="Zhao X.W."/>
            <person name="Wei L."/>
        </authorList>
    </citation>
    <scope>NUCLEOTIDE SEQUENCE [LARGE SCALE GENOMIC DNA]</scope>
    <source>
        <tissue evidence="3">Nenye</tissue>
    </source>
</reference>
<proteinExistence type="predicted"/>